<gene>
    <name evidence="1" type="ORF">LCGC14_1170010</name>
</gene>
<dbReference type="AlphaFoldDB" id="A0A0F9LUY8"/>
<dbReference type="EMBL" id="LAZR01005771">
    <property type="protein sequence ID" value="KKM97238.1"/>
    <property type="molecule type" value="Genomic_DNA"/>
</dbReference>
<accession>A0A0F9LUY8</accession>
<name>A0A0F9LUY8_9ZZZZ</name>
<protein>
    <submittedName>
        <fullName evidence="1">Uncharacterized protein</fullName>
    </submittedName>
</protein>
<reference evidence="1" key="1">
    <citation type="journal article" date="2015" name="Nature">
        <title>Complex archaea that bridge the gap between prokaryotes and eukaryotes.</title>
        <authorList>
            <person name="Spang A."/>
            <person name="Saw J.H."/>
            <person name="Jorgensen S.L."/>
            <person name="Zaremba-Niedzwiedzka K."/>
            <person name="Martijn J."/>
            <person name="Lind A.E."/>
            <person name="van Eijk R."/>
            <person name="Schleper C."/>
            <person name="Guy L."/>
            <person name="Ettema T.J."/>
        </authorList>
    </citation>
    <scope>NUCLEOTIDE SEQUENCE</scope>
</reference>
<proteinExistence type="predicted"/>
<comment type="caution">
    <text evidence="1">The sequence shown here is derived from an EMBL/GenBank/DDBJ whole genome shotgun (WGS) entry which is preliminary data.</text>
</comment>
<evidence type="ECO:0000313" key="1">
    <source>
        <dbReference type="EMBL" id="KKM97238.1"/>
    </source>
</evidence>
<sequence>MTGKMPDSPITEKDVLAAMPLFFVPAGGKKVTRESLDRLFEAVRKSLEVKRRYYDMP</sequence>
<organism evidence="1">
    <name type="scientific">marine sediment metagenome</name>
    <dbReference type="NCBI Taxonomy" id="412755"/>
    <lineage>
        <taxon>unclassified sequences</taxon>
        <taxon>metagenomes</taxon>
        <taxon>ecological metagenomes</taxon>
    </lineage>
</organism>